<dbReference type="EMBL" id="GDHC01013580">
    <property type="protein sequence ID" value="JAQ05049.1"/>
    <property type="molecule type" value="Transcribed_RNA"/>
</dbReference>
<evidence type="ECO:0000313" key="1">
    <source>
        <dbReference type="EMBL" id="JAQ05049.1"/>
    </source>
</evidence>
<protein>
    <submittedName>
        <fullName evidence="1">Uncharacterized protein</fullName>
    </submittedName>
</protein>
<feature type="non-terminal residue" evidence="1">
    <location>
        <position position="1"/>
    </location>
</feature>
<dbReference type="AlphaFoldDB" id="A0A146LBI3"/>
<proteinExistence type="predicted"/>
<reference evidence="1" key="1">
    <citation type="journal article" date="2016" name="Gigascience">
        <title>De novo construction of an expanded transcriptome assembly for the western tarnished plant bug, Lygus hesperus.</title>
        <authorList>
            <person name="Tassone E.E."/>
            <person name="Geib S.M."/>
            <person name="Hall B."/>
            <person name="Fabrick J.A."/>
            <person name="Brent C.S."/>
            <person name="Hull J.J."/>
        </authorList>
    </citation>
    <scope>NUCLEOTIDE SEQUENCE</scope>
</reference>
<name>A0A146LBI3_LYGHE</name>
<gene>
    <name evidence="1" type="ORF">g.97933</name>
</gene>
<sequence>QQKKQQQHNKKKNNIKIVFIDTVYGLMKWRWEKRRMEGHGHSVEHTTTMTHRSMKLQTGEVEAHVKNEQRKVFISTLFTMNVRRWGGRVDKNGCRSMDNTVRKTLNKQQEEQQNSVTITTDTTVTRDGVFGISGEVRRVGVKDVGVAVLRIRPTRHDLIRSNRLLYGSIGAVDPPADPLTDGGSGSRTLLVNTMLGERRLLLRTDGASDGGIDKILVLMNHLPRTLQRVMRQRDGVFALSDDEVAELRMRVFQLMLQRSESLLSCAYGLALRVLELL</sequence>
<organism evidence="1">
    <name type="scientific">Lygus hesperus</name>
    <name type="common">Western plant bug</name>
    <dbReference type="NCBI Taxonomy" id="30085"/>
    <lineage>
        <taxon>Eukaryota</taxon>
        <taxon>Metazoa</taxon>
        <taxon>Ecdysozoa</taxon>
        <taxon>Arthropoda</taxon>
        <taxon>Hexapoda</taxon>
        <taxon>Insecta</taxon>
        <taxon>Pterygota</taxon>
        <taxon>Neoptera</taxon>
        <taxon>Paraneoptera</taxon>
        <taxon>Hemiptera</taxon>
        <taxon>Heteroptera</taxon>
        <taxon>Panheteroptera</taxon>
        <taxon>Cimicomorpha</taxon>
        <taxon>Miridae</taxon>
        <taxon>Mirini</taxon>
        <taxon>Lygus</taxon>
    </lineage>
</organism>
<accession>A0A146LBI3</accession>